<evidence type="ECO:0000313" key="2">
    <source>
        <dbReference type="Proteomes" id="UP001244011"/>
    </source>
</evidence>
<dbReference type="GeneID" id="85311714"/>
<keyword evidence="2" id="KW-1185">Reference proteome</keyword>
<proteinExistence type="predicted"/>
<accession>A0AAJ0BVK4</accession>
<protein>
    <submittedName>
        <fullName evidence="1">Uncharacterized protein</fullName>
    </submittedName>
</protein>
<dbReference type="EMBL" id="MU839016">
    <property type="protein sequence ID" value="KAK1765279.1"/>
    <property type="molecule type" value="Genomic_DNA"/>
</dbReference>
<organism evidence="1 2">
    <name type="scientific">Phialemonium atrogriseum</name>
    <dbReference type="NCBI Taxonomy" id="1093897"/>
    <lineage>
        <taxon>Eukaryota</taxon>
        <taxon>Fungi</taxon>
        <taxon>Dikarya</taxon>
        <taxon>Ascomycota</taxon>
        <taxon>Pezizomycotina</taxon>
        <taxon>Sordariomycetes</taxon>
        <taxon>Sordariomycetidae</taxon>
        <taxon>Cephalothecales</taxon>
        <taxon>Cephalothecaceae</taxon>
        <taxon>Phialemonium</taxon>
    </lineage>
</organism>
<name>A0AAJ0BVK4_9PEZI</name>
<sequence length="117" mass="12179">MALICPANNSIPALESLPLPKDINYVITPGDNPKDKAVVACCAPNSVNLVDSCYLWCETSSQYSNKSDTLSQFGGCLRQNNRTTAITAFHEAGAASRAPTVAGVAVAALVAGLMCFA</sequence>
<gene>
    <name evidence="1" type="ORF">QBC33DRAFT_545074</name>
</gene>
<comment type="caution">
    <text evidence="1">The sequence shown here is derived from an EMBL/GenBank/DDBJ whole genome shotgun (WGS) entry which is preliminary data.</text>
</comment>
<dbReference type="Proteomes" id="UP001244011">
    <property type="component" value="Unassembled WGS sequence"/>
</dbReference>
<dbReference type="RefSeq" id="XP_060281492.1">
    <property type="nucleotide sequence ID" value="XM_060428527.1"/>
</dbReference>
<dbReference type="AlphaFoldDB" id="A0AAJ0BVK4"/>
<evidence type="ECO:0000313" key="1">
    <source>
        <dbReference type="EMBL" id="KAK1765279.1"/>
    </source>
</evidence>
<reference evidence="1" key="1">
    <citation type="submission" date="2023-06" db="EMBL/GenBank/DDBJ databases">
        <title>Genome-scale phylogeny and comparative genomics of the fungal order Sordariales.</title>
        <authorList>
            <consortium name="Lawrence Berkeley National Laboratory"/>
            <person name="Hensen N."/>
            <person name="Bonometti L."/>
            <person name="Westerberg I."/>
            <person name="Brannstrom I.O."/>
            <person name="Guillou S."/>
            <person name="Cros-Aarteil S."/>
            <person name="Calhoun S."/>
            <person name="Haridas S."/>
            <person name="Kuo A."/>
            <person name="Mondo S."/>
            <person name="Pangilinan J."/>
            <person name="Riley R."/>
            <person name="Labutti K."/>
            <person name="Andreopoulos B."/>
            <person name="Lipzen A."/>
            <person name="Chen C."/>
            <person name="Yanf M."/>
            <person name="Daum C."/>
            <person name="Ng V."/>
            <person name="Clum A."/>
            <person name="Steindorff A."/>
            <person name="Ohm R."/>
            <person name="Martin F."/>
            <person name="Silar P."/>
            <person name="Natvig D."/>
            <person name="Lalanne C."/>
            <person name="Gautier V."/>
            <person name="Ament-Velasquez S.L."/>
            <person name="Kruys A."/>
            <person name="Hutchinson M.I."/>
            <person name="Powell A.J."/>
            <person name="Barry K."/>
            <person name="Miller A.N."/>
            <person name="Grigoriev I.V."/>
            <person name="Debuchy R."/>
            <person name="Gladieux P."/>
            <person name="Thoren M.H."/>
            <person name="Johannesson H."/>
        </authorList>
    </citation>
    <scope>NUCLEOTIDE SEQUENCE</scope>
    <source>
        <strain evidence="1">8032-3</strain>
    </source>
</reference>